<evidence type="ECO:0000313" key="5">
    <source>
        <dbReference type="Proteomes" id="UP001304515"/>
    </source>
</evidence>
<accession>A0AA96EZZ9</accession>
<gene>
    <name evidence="4" type="ORF">RN605_13190</name>
    <name evidence="3" type="ORF">RN608_06020</name>
</gene>
<dbReference type="EMBL" id="CP134878">
    <property type="protein sequence ID" value="WNM20234.1"/>
    <property type="molecule type" value="Genomic_DNA"/>
</dbReference>
<dbReference type="Pfam" id="PF00534">
    <property type="entry name" value="Glycos_transf_1"/>
    <property type="match status" value="1"/>
</dbReference>
<dbReference type="EMBL" id="CP134890">
    <property type="protein sequence ID" value="WNM21624.1"/>
    <property type="molecule type" value="Genomic_DNA"/>
</dbReference>
<name>A0AA96EZZ9_9FLAO</name>
<protein>
    <submittedName>
        <fullName evidence="4">Glycosyltransferase family 4 protein</fullName>
    </submittedName>
</protein>
<evidence type="ECO:0000313" key="4">
    <source>
        <dbReference type="EMBL" id="WNM21624.1"/>
    </source>
</evidence>
<evidence type="ECO:0000313" key="3">
    <source>
        <dbReference type="EMBL" id="WNM20234.1"/>
    </source>
</evidence>
<dbReference type="GO" id="GO:0016757">
    <property type="term" value="F:glycosyltransferase activity"/>
    <property type="evidence" value="ECO:0007669"/>
    <property type="project" value="InterPro"/>
</dbReference>
<proteinExistence type="predicted"/>
<evidence type="ECO:0000259" key="1">
    <source>
        <dbReference type="Pfam" id="PF00534"/>
    </source>
</evidence>
<dbReference type="PANTHER" id="PTHR45947:SF3">
    <property type="entry name" value="SULFOQUINOVOSYL TRANSFERASE SQD2"/>
    <property type="match status" value="1"/>
</dbReference>
<dbReference type="Proteomes" id="UP001304515">
    <property type="component" value="Chromosome"/>
</dbReference>
<dbReference type="AlphaFoldDB" id="A0AA96EZZ9"/>
<dbReference type="InterPro" id="IPR050194">
    <property type="entry name" value="Glycosyltransferase_grp1"/>
</dbReference>
<feature type="domain" description="Glycosyl transferase family 1" evidence="1">
    <location>
        <begin position="194"/>
        <end position="360"/>
    </location>
</feature>
<dbReference type="RefSeq" id="WP_313325514.1">
    <property type="nucleotide sequence ID" value="NZ_CP134878.1"/>
</dbReference>
<dbReference type="PANTHER" id="PTHR45947">
    <property type="entry name" value="SULFOQUINOVOSYL TRANSFERASE SQD2"/>
    <property type="match status" value="1"/>
</dbReference>
<organism evidence="4 5">
    <name type="scientific">Flavobacterium capsici</name>
    <dbReference type="NCBI Taxonomy" id="3075618"/>
    <lineage>
        <taxon>Bacteria</taxon>
        <taxon>Pseudomonadati</taxon>
        <taxon>Bacteroidota</taxon>
        <taxon>Flavobacteriia</taxon>
        <taxon>Flavobacteriales</taxon>
        <taxon>Flavobacteriaceae</taxon>
        <taxon>Flavobacterium</taxon>
    </lineage>
</organism>
<sequence>MQKPKLIRLTTVPLSLDKLLSGQLRFMSAFFEVTAVSAEKEYLEKVGEKEGVNTFHLEMTRKITPLKDIMAVIKLVKYLKKAKPKIVHTHTPKAGIVGMLAAKLARVPFRLHTVAGLPLVETKGVKRKVLDQVEKVTYRCATKVYPNSKGLADIIIQNNYCPKEKLKVIAQGSSNGIDTSFFNPEKMDKNELAEIKNKLKIKESDFVFIFVGRLVADKGINELVVAFEQINSKYNNTKLLLVGPFENDLDPLQSKTIQRIKTNANIINTGFQNDIRPYLAIANLLVFPSYREGFPNVVMQAGAMGLPCIVSDINGCNEIIIEGDNGTIIPVKNTQAIIEKMEKCYTDSEYYEKLKANARTKIVERYEQKVVWEAILEEYNRNLNN</sequence>
<reference evidence="4 5" key="1">
    <citation type="submission" date="2023-09" db="EMBL/GenBank/DDBJ databases">
        <title>Flavobacterium sp. a novel bacteria isolate from Pepper rhizosphere.</title>
        <authorList>
            <person name="Peng Y."/>
            <person name="Lee J."/>
        </authorList>
    </citation>
    <scope>NUCLEOTIDE SEQUENCE [LARGE SCALE GENOMIC DNA]</scope>
    <source>
        <strain evidence="3">PMR2A8</strain>
        <strain evidence="4 5">PMTSA4</strain>
    </source>
</reference>
<dbReference type="InterPro" id="IPR001296">
    <property type="entry name" value="Glyco_trans_1"/>
</dbReference>
<evidence type="ECO:0000259" key="2">
    <source>
        <dbReference type="Pfam" id="PF13579"/>
    </source>
</evidence>
<dbReference type="SUPFAM" id="SSF53756">
    <property type="entry name" value="UDP-Glycosyltransferase/glycogen phosphorylase"/>
    <property type="match status" value="1"/>
</dbReference>
<dbReference type="Pfam" id="PF13579">
    <property type="entry name" value="Glyco_trans_4_4"/>
    <property type="match status" value="1"/>
</dbReference>
<keyword evidence="5" id="KW-1185">Reference proteome</keyword>
<feature type="domain" description="Glycosyltransferase subfamily 4-like N-terminal" evidence="2">
    <location>
        <begin position="29"/>
        <end position="170"/>
    </location>
</feature>
<dbReference type="Gene3D" id="3.40.50.2000">
    <property type="entry name" value="Glycogen Phosphorylase B"/>
    <property type="match status" value="2"/>
</dbReference>
<dbReference type="InterPro" id="IPR028098">
    <property type="entry name" value="Glyco_trans_4-like_N"/>
</dbReference>
<accession>A0AA96J980</accession>
<dbReference type="CDD" id="cd03808">
    <property type="entry name" value="GT4_CapM-like"/>
    <property type="match status" value="1"/>
</dbReference>
<dbReference type="KEGG" id="fcj:RN605_13190"/>